<evidence type="ECO:0000313" key="3">
    <source>
        <dbReference type="Proteomes" id="UP000268007"/>
    </source>
</evidence>
<proteinExistence type="predicted"/>
<dbReference type="AlphaFoldDB" id="A0A495IWJ2"/>
<name>A0A495IWJ2_9SPHI</name>
<dbReference type="Proteomes" id="UP000268007">
    <property type="component" value="Unassembled WGS sequence"/>
</dbReference>
<evidence type="ECO:0000259" key="1">
    <source>
        <dbReference type="Pfam" id="PF03544"/>
    </source>
</evidence>
<comment type="caution">
    <text evidence="2">The sequence shown here is derived from an EMBL/GenBank/DDBJ whole genome shotgun (WGS) entry which is preliminary data.</text>
</comment>
<feature type="domain" description="TonB C-terminal" evidence="1">
    <location>
        <begin position="154"/>
        <end position="217"/>
    </location>
</feature>
<sequence length="217" mass="24242">MERFKNMQLSFNCPKSINNMQACNSGWHCGACNETVHDFRGLTEAEILEAFSKSHTLLCGLYDAKRVTEMPKKLMWRKWLSAALFIVGISAFSDRAYAQGKVKVNNKTIKSAKSDTIKDVVMGFMAVTVKPQFPGGDAAFNRYVNEHVKYTGERAGPVYVSFIVEKDGTLTNIKVVKGGEPELNQQIIEIVKNSPRWRGGIDSGRPMRAEITVPISF</sequence>
<dbReference type="GO" id="GO:0098797">
    <property type="term" value="C:plasma membrane protein complex"/>
    <property type="evidence" value="ECO:0007669"/>
    <property type="project" value="TreeGrafter"/>
</dbReference>
<organism evidence="2 3">
    <name type="scientific">Mucilaginibacter gracilis</name>
    <dbReference type="NCBI Taxonomy" id="423350"/>
    <lineage>
        <taxon>Bacteria</taxon>
        <taxon>Pseudomonadati</taxon>
        <taxon>Bacteroidota</taxon>
        <taxon>Sphingobacteriia</taxon>
        <taxon>Sphingobacteriales</taxon>
        <taxon>Sphingobacteriaceae</taxon>
        <taxon>Mucilaginibacter</taxon>
    </lineage>
</organism>
<protein>
    <submittedName>
        <fullName evidence="2">TonB family protein</fullName>
    </submittedName>
</protein>
<gene>
    <name evidence="2" type="ORF">BDD43_0335</name>
</gene>
<dbReference type="OrthoDB" id="7432683at2"/>
<dbReference type="SUPFAM" id="SSF74653">
    <property type="entry name" value="TolA/TonB C-terminal domain"/>
    <property type="match status" value="1"/>
</dbReference>
<dbReference type="RefSeq" id="WP_121195951.1">
    <property type="nucleotide sequence ID" value="NZ_RBKU01000001.1"/>
</dbReference>
<evidence type="ECO:0000313" key="2">
    <source>
        <dbReference type="EMBL" id="RKR80239.1"/>
    </source>
</evidence>
<dbReference type="GO" id="GO:0055085">
    <property type="term" value="P:transmembrane transport"/>
    <property type="evidence" value="ECO:0007669"/>
    <property type="project" value="InterPro"/>
</dbReference>
<reference evidence="2 3" key="1">
    <citation type="submission" date="2018-10" db="EMBL/GenBank/DDBJ databases">
        <title>Genomic Encyclopedia of Archaeal and Bacterial Type Strains, Phase II (KMG-II): from individual species to whole genera.</title>
        <authorList>
            <person name="Goeker M."/>
        </authorList>
    </citation>
    <scope>NUCLEOTIDE SEQUENCE [LARGE SCALE GENOMIC DNA]</scope>
    <source>
        <strain evidence="2 3">DSM 18602</strain>
    </source>
</reference>
<dbReference type="PANTHER" id="PTHR33446:SF2">
    <property type="entry name" value="PROTEIN TONB"/>
    <property type="match status" value="1"/>
</dbReference>
<dbReference type="PANTHER" id="PTHR33446">
    <property type="entry name" value="PROTEIN TONB-RELATED"/>
    <property type="match status" value="1"/>
</dbReference>
<dbReference type="Gene3D" id="3.30.1150.10">
    <property type="match status" value="1"/>
</dbReference>
<dbReference type="InterPro" id="IPR037682">
    <property type="entry name" value="TonB_C"/>
</dbReference>
<dbReference type="InterPro" id="IPR051045">
    <property type="entry name" value="TonB-dependent_transducer"/>
</dbReference>
<dbReference type="GO" id="GO:0031992">
    <property type="term" value="F:energy transducer activity"/>
    <property type="evidence" value="ECO:0007669"/>
    <property type="project" value="TreeGrafter"/>
</dbReference>
<dbReference type="EMBL" id="RBKU01000001">
    <property type="protein sequence ID" value="RKR80239.1"/>
    <property type="molecule type" value="Genomic_DNA"/>
</dbReference>
<accession>A0A495IWJ2</accession>
<keyword evidence="3" id="KW-1185">Reference proteome</keyword>
<dbReference type="Pfam" id="PF03544">
    <property type="entry name" value="TonB_C"/>
    <property type="match status" value="1"/>
</dbReference>